<reference evidence="2 3" key="1">
    <citation type="journal article" date="2018" name="BMC Genomics">
        <title>Genomic comparison of Trypanosoma conorhini and Trypanosoma rangeli to Trypanosoma cruzi strains of high and low virulence.</title>
        <authorList>
            <person name="Bradwell K.R."/>
            <person name="Koparde V.N."/>
            <person name="Matveyev A.V."/>
            <person name="Serrano M.G."/>
            <person name="Alves J.M."/>
            <person name="Parikh H."/>
            <person name="Huang B."/>
            <person name="Lee V."/>
            <person name="Espinosa-Alvarez O."/>
            <person name="Ortiz P.A."/>
            <person name="Costa-Martins A.G."/>
            <person name="Teixeira M.M."/>
            <person name="Buck G.A."/>
        </authorList>
    </citation>
    <scope>NUCLEOTIDE SEQUENCE [LARGE SCALE GENOMIC DNA]</scope>
    <source>
        <strain evidence="2 3">AM80</strain>
    </source>
</reference>
<dbReference type="RefSeq" id="XP_029238702.1">
    <property type="nucleotide sequence ID" value="XM_029381438.1"/>
</dbReference>
<protein>
    <submittedName>
        <fullName evidence="2">Uncharacterized protein</fullName>
    </submittedName>
</protein>
<name>A0A422NJ94_TRYRA</name>
<feature type="region of interest" description="Disordered" evidence="1">
    <location>
        <begin position="69"/>
        <end position="102"/>
    </location>
</feature>
<proteinExistence type="predicted"/>
<evidence type="ECO:0000313" key="3">
    <source>
        <dbReference type="Proteomes" id="UP000283634"/>
    </source>
</evidence>
<accession>A0A422NJ94</accession>
<dbReference type="EMBL" id="MKGL01000133">
    <property type="protein sequence ID" value="RNF05474.1"/>
    <property type="molecule type" value="Genomic_DNA"/>
</dbReference>
<dbReference type="GeneID" id="40328445"/>
<comment type="caution">
    <text evidence="2">The sequence shown here is derived from an EMBL/GenBank/DDBJ whole genome shotgun (WGS) entry which is preliminary data.</text>
</comment>
<gene>
    <name evidence="2" type="ORF">TraAM80_04512</name>
</gene>
<evidence type="ECO:0000313" key="2">
    <source>
        <dbReference type="EMBL" id="RNF05474.1"/>
    </source>
</evidence>
<evidence type="ECO:0000256" key="1">
    <source>
        <dbReference type="SAM" id="MobiDB-lite"/>
    </source>
</evidence>
<dbReference type="VEuPathDB" id="TriTrypDB:TRSC58_01269"/>
<feature type="compositionally biased region" description="Polar residues" evidence="1">
    <location>
        <begin position="28"/>
        <end position="42"/>
    </location>
</feature>
<dbReference type="AlphaFoldDB" id="A0A422NJ94"/>
<organism evidence="2 3">
    <name type="scientific">Trypanosoma rangeli</name>
    <dbReference type="NCBI Taxonomy" id="5698"/>
    <lineage>
        <taxon>Eukaryota</taxon>
        <taxon>Discoba</taxon>
        <taxon>Euglenozoa</taxon>
        <taxon>Kinetoplastea</taxon>
        <taxon>Metakinetoplastina</taxon>
        <taxon>Trypanosomatida</taxon>
        <taxon>Trypanosomatidae</taxon>
        <taxon>Trypanosoma</taxon>
        <taxon>Herpetosoma</taxon>
    </lineage>
</organism>
<feature type="region of interest" description="Disordered" evidence="1">
    <location>
        <begin position="1"/>
        <end position="50"/>
    </location>
</feature>
<dbReference type="OMA" id="PSINDQC"/>
<dbReference type="Proteomes" id="UP000283634">
    <property type="component" value="Unassembled WGS sequence"/>
</dbReference>
<keyword evidence="3" id="KW-1185">Reference proteome</keyword>
<sequence length="520" mass="55946">MSFAPPRKQLASAATAASYSGRRRSGYVTESPSAASPRSRVTSIYHAPPHEAVKEQMRRYAQSICRRQAPPDGVTVSTSHFPRGGTKRGAGMAPTGRQGGLLSPRNRVRIAERSGDVLSSSPCEFSEPCLDASRIRGTDEKMKVKRLPFYSNGADSPRHWCSYTSANGSHLHQHPATSPTTDDVASDEHVSNPYILSVLRGAEQRWAPPFLVHPSINDQCRCQSLDHYNTGQSPYLSRRELMREWKRRINGSPINGFLQAPAAHKSKSDGGKYGGVEDEIKQLHSVDSPGGESAADLARLHMTYAPASMPPFSLGVEGAMKSHAGGYDKAWGSYTRSPEGKEGVEGIVVALPHRGVEAKAREFKMADTASVKLTFLDDDVVEDTRAYLYAPLISGATPLARKAHGCSSPLELRAGSGPAGFHEDDSGDVLHCVGDANRAQESHLTLKHETGSLLTAANNVLLHQQGMNSGMEQTSFDASLCRPWSSTTTNYLIAPETVIVDTSGAAWVATLVSAAEAIAS</sequence>
<dbReference type="OrthoDB" id="248536at2759"/>